<dbReference type="PANTHER" id="PTHR46268">
    <property type="entry name" value="STRESS RESPONSE PROTEIN NHAX"/>
    <property type="match status" value="1"/>
</dbReference>
<dbReference type="InterPro" id="IPR006016">
    <property type="entry name" value="UspA"/>
</dbReference>
<dbReference type="SUPFAM" id="SSF52402">
    <property type="entry name" value="Adenine nucleotide alpha hydrolases-like"/>
    <property type="match status" value="2"/>
</dbReference>
<keyword evidence="4" id="KW-1185">Reference proteome</keyword>
<organism evidence="3 4">
    <name type="scientific">Flavimaribacter sediminis</name>
    <dbReference type="NCBI Taxonomy" id="2865987"/>
    <lineage>
        <taxon>Bacteria</taxon>
        <taxon>Pseudomonadati</taxon>
        <taxon>Pseudomonadota</taxon>
        <taxon>Alphaproteobacteria</taxon>
        <taxon>Hyphomicrobiales</taxon>
        <taxon>Rhizobiaceae</taxon>
        <taxon>Flavimaribacter</taxon>
    </lineage>
</organism>
<comment type="caution">
    <text evidence="3">The sequence shown here is derived from an EMBL/GenBank/DDBJ whole genome shotgun (WGS) entry which is preliminary data.</text>
</comment>
<dbReference type="Gene3D" id="3.40.50.12370">
    <property type="match status" value="1"/>
</dbReference>
<sequence length="279" mass="30363">MSYKTIVAVLRSESDCEPVLNASISLCSQNDAHLIGIHAEPTMRVAYTAPMEIPDPTIYQQDEEEIQKRSSLVEKKFRDRCNAEGVSFEWRSVRSPTGDGAVSAVSSAHCADIVVLQQRNPDNTNDYADLESLVFESGRPVLFVPYTGHSGKPVKSVLVAWNATRESTRAVFDALPLLMAAEKVEIFIVDPKDTLEQSASMAGAEIAATLSRHGINVTVNSQSSGGVPAASIIENRMSDTQADLLVMGAYSHSRIKEFLFGGVTHTLLDSMTNLTLMSR</sequence>
<dbReference type="PANTHER" id="PTHR46268:SF15">
    <property type="entry name" value="UNIVERSAL STRESS PROTEIN HP_0031"/>
    <property type="match status" value="1"/>
</dbReference>
<dbReference type="Pfam" id="PF00582">
    <property type="entry name" value="Usp"/>
    <property type="match status" value="1"/>
</dbReference>
<evidence type="ECO:0000259" key="2">
    <source>
        <dbReference type="Pfam" id="PF00582"/>
    </source>
</evidence>
<evidence type="ECO:0000256" key="1">
    <source>
        <dbReference type="ARBA" id="ARBA00008791"/>
    </source>
</evidence>
<protein>
    <submittedName>
        <fullName evidence="3">Universal stress protein</fullName>
    </submittedName>
</protein>
<dbReference type="AlphaFoldDB" id="A0AAE2ZL57"/>
<dbReference type="RefSeq" id="WP_220227335.1">
    <property type="nucleotide sequence ID" value="NZ_JAICBX010000001.1"/>
</dbReference>
<dbReference type="CDD" id="cd00293">
    <property type="entry name" value="USP-like"/>
    <property type="match status" value="1"/>
</dbReference>
<gene>
    <name evidence="3" type="ORF">K1W69_05665</name>
</gene>
<evidence type="ECO:0000313" key="3">
    <source>
        <dbReference type="EMBL" id="MBW8636672.1"/>
    </source>
</evidence>
<name>A0AAE2ZL57_9HYPH</name>
<reference evidence="3" key="1">
    <citation type="submission" date="2021-08" db="EMBL/GenBank/DDBJ databases">
        <title>Hoeflea bacterium WL0058 sp. nov., isolated from the sediment.</title>
        <authorList>
            <person name="Wang L."/>
            <person name="Zhang D."/>
        </authorList>
    </citation>
    <scope>NUCLEOTIDE SEQUENCE</scope>
    <source>
        <strain evidence="3">WL0058</strain>
    </source>
</reference>
<comment type="similarity">
    <text evidence="1">Belongs to the universal stress protein A family.</text>
</comment>
<feature type="domain" description="UspA" evidence="2">
    <location>
        <begin position="158"/>
        <end position="270"/>
    </location>
</feature>
<evidence type="ECO:0000313" key="4">
    <source>
        <dbReference type="Proteomes" id="UP001196509"/>
    </source>
</evidence>
<proteinExistence type="inferred from homology"/>
<dbReference type="Proteomes" id="UP001196509">
    <property type="component" value="Unassembled WGS sequence"/>
</dbReference>
<accession>A0AAE2ZL57</accession>
<dbReference type="EMBL" id="JAICBX010000001">
    <property type="protein sequence ID" value="MBW8636672.1"/>
    <property type="molecule type" value="Genomic_DNA"/>
</dbReference>